<dbReference type="AlphaFoldDB" id="I1BHU4"/>
<keyword evidence="3" id="KW-1185">Reference proteome</keyword>
<dbReference type="RefSeq" id="XP_067511170.1">
    <property type="nucleotide sequence ID" value="XM_067655069.1"/>
</dbReference>
<dbReference type="VEuPathDB" id="FungiDB:RO3G_00478"/>
<organism evidence="2 3">
    <name type="scientific">Rhizopus delemar (strain RA 99-880 / ATCC MYA-4621 / FGSC 9543 / NRRL 43880)</name>
    <name type="common">Mucormycosis agent</name>
    <name type="synonym">Rhizopus arrhizus var. delemar</name>
    <dbReference type="NCBI Taxonomy" id="246409"/>
    <lineage>
        <taxon>Eukaryota</taxon>
        <taxon>Fungi</taxon>
        <taxon>Fungi incertae sedis</taxon>
        <taxon>Mucoromycota</taxon>
        <taxon>Mucoromycotina</taxon>
        <taxon>Mucoromycetes</taxon>
        <taxon>Mucorales</taxon>
        <taxon>Mucorineae</taxon>
        <taxon>Rhizopodaceae</taxon>
        <taxon>Rhizopus</taxon>
    </lineage>
</organism>
<proteinExistence type="predicted"/>
<reference evidence="2 3" key="1">
    <citation type="journal article" date="2009" name="PLoS Genet.">
        <title>Genomic analysis of the basal lineage fungus Rhizopus oryzae reveals a whole-genome duplication.</title>
        <authorList>
            <person name="Ma L.-J."/>
            <person name="Ibrahim A.S."/>
            <person name="Skory C."/>
            <person name="Grabherr M.G."/>
            <person name="Burger G."/>
            <person name="Butler M."/>
            <person name="Elias M."/>
            <person name="Idnurm A."/>
            <person name="Lang B.F."/>
            <person name="Sone T."/>
            <person name="Abe A."/>
            <person name="Calvo S.E."/>
            <person name="Corrochano L.M."/>
            <person name="Engels R."/>
            <person name="Fu J."/>
            <person name="Hansberg W."/>
            <person name="Kim J.-M."/>
            <person name="Kodira C.D."/>
            <person name="Koehrsen M.J."/>
            <person name="Liu B."/>
            <person name="Miranda-Saavedra D."/>
            <person name="O'Leary S."/>
            <person name="Ortiz-Castellanos L."/>
            <person name="Poulter R."/>
            <person name="Rodriguez-Romero J."/>
            <person name="Ruiz-Herrera J."/>
            <person name="Shen Y.-Q."/>
            <person name="Zeng Q."/>
            <person name="Galagan J."/>
            <person name="Birren B.W."/>
            <person name="Cuomo C.A."/>
            <person name="Wickes B.L."/>
        </authorList>
    </citation>
    <scope>NUCLEOTIDE SEQUENCE [LARGE SCALE GENOMIC DNA]</scope>
    <source>
        <strain evidence="3">RA 99-880 / ATCC MYA-4621 / FGSC 9543 / NRRL 43880</strain>
    </source>
</reference>
<accession>I1BHU4</accession>
<dbReference type="GeneID" id="93607450"/>
<feature type="region of interest" description="Disordered" evidence="1">
    <location>
        <begin position="22"/>
        <end position="46"/>
    </location>
</feature>
<dbReference type="Proteomes" id="UP000009138">
    <property type="component" value="Unassembled WGS sequence"/>
</dbReference>
<dbReference type="EMBL" id="CH476732">
    <property type="protein sequence ID" value="EIE75774.1"/>
    <property type="molecule type" value="Genomic_DNA"/>
</dbReference>
<feature type="compositionally biased region" description="Polar residues" evidence="1">
    <location>
        <begin position="28"/>
        <end position="46"/>
    </location>
</feature>
<evidence type="ECO:0000313" key="2">
    <source>
        <dbReference type="EMBL" id="EIE75774.1"/>
    </source>
</evidence>
<protein>
    <submittedName>
        <fullName evidence="2">Uncharacterized protein</fullName>
    </submittedName>
</protein>
<sequence length="46" mass="5201">MSSNNFHPEQLLAKIKRLQQLLNQQQQSSGSATLEPNITTDMNTDE</sequence>
<evidence type="ECO:0000313" key="3">
    <source>
        <dbReference type="Proteomes" id="UP000009138"/>
    </source>
</evidence>
<dbReference type="InParanoid" id="I1BHU4"/>
<gene>
    <name evidence="2" type="ORF">RO3G_00478</name>
</gene>
<name>I1BHU4_RHIO9</name>
<evidence type="ECO:0000256" key="1">
    <source>
        <dbReference type="SAM" id="MobiDB-lite"/>
    </source>
</evidence>